<reference evidence="2" key="2">
    <citation type="submission" date="2015-01" db="EMBL/GenBank/DDBJ databases">
        <title>Evolutionary Origins and Diversification of the Mycorrhizal Mutualists.</title>
        <authorList>
            <consortium name="DOE Joint Genome Institute"/>
            <consortium name="Mycorrhizal Genomics Consortium"/>
            <person name="Kohler A."/>
            <person name="Kuo A."/>
            <person name="Nagy L.G."/>
            <person name="Floudas D."/>
            <person name="Copeland A."/>
            <person name="Barry K.W."/>
            <person name="Cichocki N."/>
            <person name="Veneault-Fourrey C."/>
            <person name="LaButti K."/>
            <person name="Lindquist E.A."/>
            <person name="Lipzen A."/>
            <person name="Lundell T."/>
            <person name="Morin E."/>
            <person name="Murat C."/>
            <person name="Riley R."/>
            <person name="Ohm R."/>
            <person name="Sun H."/>
            <person name="Tunlid A."/>
            <person name="Henrissat B."/>
            <person name="Grigoriev I.V."/>
            <person name="Hibbett D.S."/>
            <person name="Martin F."/>
        </authorList>
    </citation>
    <scope>NUCLEOTIDE SEQUENCE [LARGE SCALE GENOMIC DNA]</scope>
    <source>
        <strain evidence="2">F 1598</strain>
    </source>
</reference>
<dbReference type="AlphaFoldDB" id="A0A0C3B871"/>
<dbReference type="HOGENOM" id="CLU_2832092_0_0_1"/>
<protein>
    <submittedName>
        <fullName evidence="1">Uncharacterized protein</fullName>
    </submittedName>
</protein>
<accession>A0A0C3B871</accession>
<dbReference type="InParanoid" id="A0A0C3B871"/>
<sequence length="66" mass="7475">MSQDNNTSDQFEWGVYTNNLSISTHCHFLSIRVHMSRKSDEALDSFNSCCPSAYYKLVSASQAHLT</sequence>
<proteinExistence type="predicted"/>
<reference evidence="1 2" key="1">
    <citation type="submission" date="2014-04" db="EMBL/GenBank/DDBJ databases">
        <authorList>
            <consortium name="DOE Joint Genome Institute"/>
            <person name="Kuo A."/>
            <person name="Tarkka M."/>
            <person name="Buscot F."/>
            <person name="Kohler A."/>
            <person name="Nagy L.G."/>
            <person name="Floudas D."/>
            <person name="Copeland A."/>
            <person name="Barry K.W."/>
            <person name="Cichocki N."/>
            <person name="Veneault-Fourrey C."/>
            <person name="LaButti K."/>
            <person name="Lindquist E.A."/>
            <person name="Lipzen A."/>
            <person name="Lundell T."/>
            <person name="Morin E."/>
            <person name="Murat C."/>
            <person name="Sun H."/>
            <person name="Tunlid A."/>
            <person name="Henrissat B."/>
            <person name="Grigoriev I.V."/>
            <person name="Hibbett D.S."/>
            <person name="Martin F."/>
            <person name="Nordberg H.P."/>
            <person name="Cantor M.N."/>
            <person name="Hua S.X."/>
        </authorList>
    </citation>
    <scope>NUCLEOTIDE SEQUENCE [LARGE SCALE GENOMIC DNA]</scope>
    <source>
        <strain evidence="1 2">F 1598</strain>
    </source>
</reference>
<organism evidence="1 2">
    <name type="scientific">Piloderma croceum (strain F 1598)</name>
    <dbReference type="NCBI Taxonomy" id="765440"/>
    <lineage>
        <taxon>Eukaryota</taxon>
        <taxon>Fungi</taxon>
        <taxon>Dikarya</taxon>
        <taxon>Basidiomycota</taxon>
        <taxon>Agaricomycotina</taxon>
        <taxon>Agaricomycetes</taxon>
        <taxon>Agaricomycetidae</taxon>
        <taxon>Atheliales</taxon>
        <taxon>Atheliaceae</taxon>
        <taxon>Piloderma</taxon>
    </lineage>
</organism>
<gene>
    <name evidence="1" type="ORF">PILCRDRAFT_829089</name>
</gene>
<dbReference type="Proteomes" id="UP000054166">
    <property type="component" value="Unassembled WGS sequence"/>
</dbReference>
<name>A0A0C3B871_PILCF</name>
<evidence type="ECO:0000313" key="2">
    <source>
        <dbReference type="Proteomes" id="UP000054166"/>
    </source>
</evidence>
<keyword evidence="2" id="KW-1185">Reference proteome</keyword>
<evidence type="ECO:0000313" key="1">
    <source>
        <dbReference type="EMBL" id="KIM73502.1"/>
    </source>
</evidence>
<dbReference type="EMBL" id="KN833080">
    <property type="protein sequence ID" value="KIM73502.1"/>
    <property type="molecule type" value="Genomic_DNA"/>
</dbReference>